<dbReference type="GeneID" id="20215583"/>
<evidence type="ECO:0000256" key="18">
    <source>
        <dbReference type="ARBA" id="ARBA00037847"/>
    </source>
</evidence>
<dbReference type="Gene3D" id="3.40.30.10">
    <property type="entry name" value="Glutaredoxin"/>
    <property type="match status" value="1"/>
</dbReference>
<keyword evidence="8" id="KW-0812">Transmembrane</keyword>
<dbReference type="AlphaFoldDB" id="T1G3D5"/>
<evidence type="ECO:0000256" key="10">
    <source>
        <dbReference type="ARBA" id="ARBA00022989"/>
    </source>
</evidence>
<dbReference type="InParanoid" id="T1G3D5"/>
<accession>T1G3D5</accession>
<dbReference type="GO" id="GO:0012505">
    <property type="term" value="C:endomembrane system"/>
    <property type="evidence" value="ECO:0007669"/>
    <property type="project" value="UniProtKB-SubCell"/>
</dbReference>
<dbReference type="PANTHER" id="PTHR12782:SF5">
    <property type="entry name" value="PROSTAGLANDIN E SYNTHASE 2"/>
    <property type="match status" value="1"/>
</dbReference>
<sequence length="373" mass="42751">MLYFYYNNSADEHTIRALSSPPHTIDKKTSIKVTKRIRSNTDNNHNLKLTLYQYQSCPFCCKVRAYLDFKGLSYDIVEVNSVTQKEIKWSSYKKVPILSCRIGDKEEVQLNDSSVIISCLETYFLEKPPNQSIEKVALYYPSYEVKNVKGKMVMQFENKYSIMYGADKKVPDDQQKVQRWREWTDNMLVHRISPNIYRSPMEAYDTFQVFAKEIFGTFHTNLIVIVGSAAMYFVGKILKRRHKLPDDVRDSLYEACNEWCRNISSTDKTSKEQKKDTIFSPKFTKNTTLEKEIFYGGKEPNLADLAVYGVLNAMEGTAAFSDVLNHTPIARWFYAVKSEINSRAGKRLKDGDVDKYAGSDDVIVGGKAGSSVG</sequence>
<dbReference type="OrthoDB" id="423541at2759"/>
<dbReference type="CDD" id="cd03197">
    <property type="entry name" value="GST_C_mPGES2"/>
    <property type="match status" value="1"/>
</dbReference>
<dbReference type="OMA" id="MSCFRLA"/>
<evidence type="ECO:0000256" key="7">
    <source>
        <dbReference type="ARBA" id="ARBA00022585"/>
    </source>
</evidence>
<dbReference type="GO" id="GO:0005739">
    <property type="term" value="C:mitochondrion"/>
    <property type="evidence" value="ECO:0000318"/>
    <property type="project" value="GO_Central"/>
</dbReference>
<dbReference type="GO" id="GO:0001516">
    <property type="term" value="P:prostaglandin biosynthetic process"/>
    <property type="evidence" value="ECO:0007669"/>
    <property type="project" value="UniProtKB-UniPathway"/>
</dbReference>
<keyword evidence="5" id="KW-0644">Prostaglandin metabolism</keyword>
<keyword evidence="12" id="KW-0472">Membrane</keyword>
<dbReference type="EnsemblMetazoa" id="HelroT78591">
    <property type="protein sequence ID" value="HelroP78591"/>
    <property type="gene ID" value="HelroG78591"/>
</dbReference>
<keyword evidence="9" id="KW-0276">Fatty acid metabolism</keyword>
<dbReference type="InterPro" id="IPR036282">
    <property type="entry name" value="Glutathione-S-Trfase_C_sf"/>
</dbReference>
<keyword evidence="13" id="KW-0275">Fatty acid biosynthesis</keyword>
<keyword evidence="14" id="KW-0413">Isomerase</keyword>
<evidence type="ECO:0000256" key="5">
    <source>
        <dbReference type="ARBA" id="ARBA00022501"/>
    </source>
</evidence>
<evidence type="ECO:0000256" key="16">
    <source>
        <dbReference type="ARBA" id="ARBA00023931"/>
    </source>
</evidence>
<evidence type="ECO:0000256" key="9">
    <source>
        <dbReference type="ARBA" id="ARBA00022832"/>
    </source>
</evidence>
<organism evidence="21 22">
    <name type="scientific">Helobdella robusta</name>
    <name type="common">Californian leech</name>
    <dbReference type="NCBI Taxonomy" id="6412"/>
    <lineage>
        <taxon>Eukaryota</taxon>
        <taxon>Metazoa</taxon>
        <taxon>Spiralia</taxon>
        <taxon>Lophotrochozoa</taxon>
        <taxon>Annelida</taxon>
        <taxon>Clitellata</taxon>
        <taxon>Hirudinea</taxon>
        <taxon>Rhynchobdellida</taxon>
        <taxon>Glossiphoniidae</taxon>
        <taxon>Helobdella</taxon>
    </lineage>
</organism>
<evidence type="ECO:0000313" key="21">
    <source>
        <dbReference type="EnsemblMetazoa" id="HelroP78591"/>
    </source>
</evidence>
<dbReference type="Gene3D" id="1.20.1050.10">
    <property type="match status" value="1"/>
</dbReference>
<keyword evidence="6" id="KW-0444">Lipid biosynthesis</keyword>
<dbReference type="SFLD" id="SFLDG01203">
    <property type="entry name" value="Prostaglandin_E_synthase_like1"/>
    <property type="match status" value="1"/>
</dbReference>
<dbReference type="UniPathway" id="UPA00662"/>
<dbReference type="Proteomes" id="UP000015101">
    <property type="component" value="Unassembled WGS sequence"/>
</dbReference>
<comment type="subcellular location">
    <subcellularLocation>
        <location evidence="18">Endomembrane system</location>
        <topology evidence="18">Single-pass membrane protein</topology>
    </subcellularLocation>
</comment>
<comment type="catalytic activity">
    <reaction evidence="15">
        <text>prostaglandin H2 = (12S)-hydroxy-(5Z,8E,10E)-heptadecatrienoate + malonaldehyde</text>
        <dbReference type="Rhea" id="RHEA:48644"/>
        <dbReference type="ChEBI" id="CHEBI:57405"/>
        <dbReference type="ChEBI" id="CHEBI:90694"/>
        <dbReference type="ChEBI" id="CHEBI:566274"/>
    </reaction>
    <physiologicalReaction direction="left-to-right" evidence="15">
        <dbReference type="Rhea" id="RHEA:48645"/>
    </physiologicalReaction>
</comment>
<proteinExistence type="inferred from homology"/>
<reference evidence="21" key="3">
    <citation type="submission" date="2015-06" db="UniProtKB">
        <authorList>
            <consortium name="EnsemblMetazoa"/>
        </authorList>
    </citation>
    <scope>IDENTIFICATION</scope>
</reference>
<dbReference type="Gene3D" id="6.20.200.30">
    <property type="match status" value="1"/>
</dbReference>
<keyword evidence="10" id="KW-1133">Transmembrane helix</keyword>
<name>T1G3D5_HELRO</name>
<dbReference type="SUPFAM" id="SSF52833">
    <property type="entry name" value="Thioredoxin-like"/>
    <property type="match status" value="1"/>
</dbReference>
<protein>
    <recommendedName>
        <fullName evidence="4">Prostaglandin E synthase 2</fullName>
        <ecNumber evidence="3">5.3.99.3</ecNumber>
    </recommendedName>
    <alternativeName>
        <fullName evidence="17">Microsomal prostaglandin E synthase 2</fullName>
    </alternativeName>
</protein>
<evidence type="ECO:0000256" key="12">
    <source>
        <dbReference type="ARBA" id="ARBA00023136"/>
    </source>
</evidence>
<evidence type="ECO:0000256" key="17">
    <source>
        <dbReference type="ARBA" id="ARBA00031041"/>
    </source>
</evidence>
<dbReference type="InterPro" id="IPR034334">
    <property type="entry name" value="PGES2"/>
</dbReference>
<dbReference type="RefSeq" id="XP_009016865.1">
    <property type="nucleotide sequence ID" value="XM_009018617.1"/>
</dbReference>
<dbReference type="STRING" id="6412.T1G3D5"/>
<evidence type="ECO:0000256" key="6">
    <source>
        <dbReference type="ARBA" id="ARBA00022516"/>
    </source>
</evidence>
<keyword evidence="22" id="KW-1185">Reference proteome</keyword>
<evidence type="ECO:0000313" key="22">
    <source>
        <dbReference type="Proteomes" id="UP000015101"/>
    </source>
</evidence>
<dbReference type="InterPro" id="IPR036249">
    <property type="entry name" value="Thioredoxin-like_sf"/>
</dbReference>
<evidence type="ECO:0000256" key="13">
    <source>
        <dbReference type="ARBA" id="ARBA00023160"/>
    </source>
</evidence>
<evidence type="ECO:0000313" key="20">
    <source>
        <dbReference type="EMBL" id="ESO04932.1"/>
    </source>
</evidence>
<dbReference type="FunCoup" id="T1G3D5">
    <property type="interactions" value="1286"/>
</dbReference>
<dbReference type="eggNOG" id="KOG3029">
    <property type="taxonomic scope" value="Eukaryota"/>
</dbReference>
<evidence type="ECO:0000256" key="4">
    <source>
        <dbReference type="ARBA" id="ARBA00019474"/>
    </source>
</evidence>
<dbReference type="KEGG" id="hro:HELRODRAFT_78591"/>
<evidence type="ECO:0000256" key="11">
    <source>
        <dbReference type="ARBA" id="ARBA00023098"/>
    </source>
</evidence>
<dbReference type="InterPro" id="IPR034335">
    <property type="entry name" value="PGES2_C"/>
</dbReference>
<feature type="domain" description="GST N-terminal" evidence="19">
    <location>
        <begin position="51"/>
        <end position="123"/>
    </location>
</feature>
<evidence type="ECO:0000256" key="3">
    <source>
        <dbReference type="ARBA" id="ARBA00012203"/>
    </source>
</evidence>
<dbReference type="InterPro" id="IPR004045">
    <property type="entry name" value="Glutathione_S-Trfase_N"/>
</dbReference>
<dbReference type="EC" id="5.3.99.3" evidence="3"/>
<dbReference type="SUPFAM" id="SSF47616">
    <property type="entry name" value="GST C-terminal domain-like"/>
    <property type="match status" value="1"/>
</dbReference>
<keyword evidence="11" id="KW-0443">Lipid metabolism</keyword>
<dbReference type="EMBL" id="AMQM01003983">
    <property type="status" value="NOT_ANNOTATED_CDS"/>
    <property type="molecule type" value="Genomic_DNA"/>
</dbReference>
<reference evidence="22" key="1">
    <citation type="submission" date="2012-12" db="EMBL/GenBank/DDBJ databases">
        <authorList>
            <person name="Hellsten U."/>
            <person name="Grimwood J."/>
            <person name="Chapman J.A."/>
            <person name="Shapiro H."/>
            <person name="Aerts A."/>
            <person name="Otillar R.P."/>
            <person name="Terry A.Y."/>
            <person name="Boore J.L."/>
            <person name="Simakov O."/>
            <person name="Marletaz F."/>
            <person name="Cho S.-J."/>
            <person name="Edsinger-Gonzales E."/>
            <person name="Havlak P."/>
            <person name="Kuo D.-H."/>
            <person name="Larsson T."/>
            <person name="Lv J."/>
            <person name="Arendt D."/>
            <person name="Savage R."/>
            <person name="Osoegawa K."/>
            <person name="de Jong P."/>
            <person name="Lindberg D.R."/>
            <person name="Seaver E.C."/>
            <person name="Weisblat D.A."/>
            <person name="Putnam N.H."/>
            <person name="Grigoriev I.V."/>
            <person name="Rokhsar D.S."/>
        </authorList>
    </citation>
    <scope>NUCLEOTIDE SEQUENCE</scope>
</reference>
<comment type="similarity">
    <text evidence="2">Belongs to the GST superfamily.</text>
</comment>
<evidence type="ECO:0000259" key="19">
    <source>
        <dbReference type="Pfam" id="PF13417"/>
    </source>
</evidence>
<reference evidence="20 22" key="2">
    <citation type="journal article" date="2013" name="Nature">
        <title>Insights into bilaterian evolution from three spiralian genomes.</title>
        <authorList>
            <person name="Simakov O."/>
            <person name="Marletaz F."/>
            <person name="Cho S.J."/>
            <person name="Edsinger-Gonzales E."/>
            <person name="Havlak P."/>
            <person name="Hellsten U."/>
            <person name="Kuo D.H."/>
            <person name="Larsson T."/>
            <person name="Lv J."/>
            <person name="Arendt D."/>
            <person name="Savage R."/>
            <person name="Osoegawa K."/>
            <person name="de Jong P."/>
            <person name="Grimwood J."/>
            <person name="Chapman J.A."/>
            <person name="Shapiro H."/>
            <person name="Aerts A."/>
            <person name="Otillar R.P."/>
            <person name="Terry A.Y."/>
            <person name="Boore J.L."/>
            <person name="Grigoriev I.V."/>
            <person name="Lindberg D.R."/>
            <person name="Seaver E.C."/>
            <person name="Weisblat D.A."/>
            <person name="Putnam N.H."/>
            <person name="Rokhsar D.S."/>
        </authorList>
    </citation>
    <scope>NUCLEOTIDE SEQUENCE</scope>
</reference>
<dbReference type="CTD" id="20215583"/>
<evidence type="ECO:0000256" key="14">
    <source>
        <dbReference type="ARBA" id="ARBA00023235"/>
    </source>
</evidence>
<dbReference type="GO" id="GO:0050220">
    <property type="term" value="F:prostaglandin-E synthase activity"/>
    <property type="evidence" value="ECO:0000318"/>
    <property type="project" value="GO_Central"/>
</dbReference>
<comment type="catalytic activity">
    <reaction evidence="16">
        <text>prostaglandin H2 = prostaglandin E2</text>
        <dbReference type="Rhea" id="RHEA:12893"/>
        <dbReference type="ChEBI" id="CHEBI:57405"/>
        <dbReference type="ChEBI" id="CHEBI:606564"/>
        <dbReference type="EC" id="5.3.99.3"/>
    </reaction>
    <physiologicalReaction direction="left-to-right" evidence="16">
        <dbReference type="Rhea" id="RHEA:12894"/>
    </physiologicalReaction>
</comment>
<evidence type="ECO:0000256" key="8">
    <source>
        <dbReference type="ARBA" id="ARBA00022692"/>
    </source>
</evidence>
<keyword evidence="7" id="KW-0643">Prostaglandin biosynthesis</keyword>
<evidence type="ECO:0000256" key="2">
    <source>
        <dbReference type="ARBA" id="ARBA00007409"/>
    </source>
</evidence>
<dbReference type="PANTHER" id="PTHR12782">
    <property type="entry name" value="MICROSOMAL PROSTAGLANDIN E SYNTHASE-2"/>
    <property type="match status" value="1"/>
</dbReference>
<dbReference type="SFLD" id="SFLDG01182">
    <property type="entry name" value="Prostaglandin_E_synthase_like"/>
    <property type="match status" value="1"/>
</dbReference>
<dbReference type="HOGENOM" id="CLU_011226_0_1_1"/>
<dbReference type="InterPro" id="IPR011767">
    <property type="entry name" value="GLR_AS"/>
</dbReference>
<dbReference type="PROSITE" id="PS00195">
    <property type="entry name" value="GLUTAREDOXIN_1"/>
    <property type="match status" value="1"/>
</dbReference>
<gene>
    <name evidence="21" type="primary">20215583</name>
    <name evidence="20" type="ORF">HELRODRAFT_78591</name>
</gene>
<evidence type="ECO:0000256" key="1">
    <source>
        <dbReference type="ARBA" id="ARBA00004702"/>
    </source>
</evidence>
<comment type="pathway">
    <text evidence="1">Lipid metabolism; prostaglandin biosynthesis.</text>
</comment>
<dbReference type="InterPro" id="IPR040079">
    <property type="entry name" value="Glutathione_S-Trfase"/>
</dbReference>
<evidence type="ECO:0000256" key="15">
    <source>
        <dbReference type="ARBA" id="ARBA00023930"/>
    </source>
</evidence>
<dbReference type="EMBL" id="KB096411">
    <property type="protein sequence ID" value="ESO04932.1"/>
    <property type="molecule type" value="Genomic_DNA"/>
</dbReference>
<dbReference type="SFLD" id="SFLDS00019">
    <property type="entry name" value="Glutathione_Transferase_(cytos"/>
    <property type="match status" value="1"/>
</dbReference>
<dbReference type="Pfam" id="PF13417">
    <property type="entry name" value="GST_N_3"/>
    <property type="match status" value="1"/>
</dbReference>